<dbReference type="EMBL" id="MU853424">
    <property type="protein sequence ID" value="KAK4131453.1"/>
    <property type="molecule type" value="Genomic_DNA"/>
</dbReference>
<evidence type="ECO:0000313" key="2">
    <source>
        <dbReference type="EMBL" id="KAK4131453.1"/>
    </source>
</evidence>
<reference evidence="2" key="2">
    <citation type="submission" date="2023-05" db="EMBL/GenBank/DDBJ databases">
        <authorList>
            <consortium name="Lawrence Berkeley National Laboratory"/>
            <person name="Steindorff A."/>
            <person name="Hensen N."/>
            <person name="Bonometti L."/>
            <person name="Westerberg I."/>
            <person name="Brannstrom I.O."/>
            <person name="Guillou S."/>
            <person name="Cros-Aarteil S."/>
            <person name="Calhoun S."/>
            <person name="Haridas S."/>
            <person name="Kuo A."/>
            <person name="Mondo S."/>
            <person name="Pangilinan J."/>
            <person name="Riley R."/>
            <person name="Labutti K."/>
            <person name="Andreopoulos B."/>
            <person name="Lipzen A."/>
            <person name="Chen C."/>
            <person name="Yanf M."/>
            <person name="Daum C."/>
            <person name="Ng V."/>
            <person name="Clum A."/>
            <person name="Ohm R."/>
            <person name="Martin F."/>
            <person name="Silar P."/>
            <person name="Natvig D."/>
            <person name="Lalanne C."/>
            <person name="Gautier V."/>
            <person name="Ament-Velasquez S.L."/>
            <person name="Kruys A."/>
            <person name="Hutchinson M.I."/>
            <person name="Powell A.J."/>
            <person name="Barry K."/>
            <person name="Miller A.N."/>
            <person name="Grigoriev I.V."/>
            <person name="Debuchy R."/>
            <person name="Gladieux P."/>
            <person name="Thoren M.H."/>
            <person name="Johannesson H."/>
        </authorList>
    </citation>
    <scope>NUCLEOTIDE SEQUENCE</scope>
    <source>
        <strain evidence="2">CBS 123565</strain>
    </source>
</reference>
<comment type="caution">
    <text evidence="2">The sequence shown here is derived from an EMBL/GenBank/DDBJ whole genome shotgun (WGS) entry which is preliminary data.</text>
</comment>
<reference evidence="2" key="1">
    <citation type="journal article" date="2023" name="Mol. Phylogenet. Evol.">
        <title>Genome-scale phylogeny and comparative genomics of the fungal order Sordariales.</title>
        <authorList>
            <person name="Hensen N."/>
            <person name="Bonometti L."/>
            <person name="Westerberg I."/>
            <person name="Brannstrom I.O."/>
            <person name="Guillou S."/>
            <person name="Cros-Aarteil S."/>
            <person name="Calhoun S."/>
            <person name="Haridas S."/>
            <person name="Kuo A."/>
            <person name="Mondo S."/>
            <person name="Pangilinan J."/>
            <person name="Riley R."/>
            <person name="LaButti K."/>
            <person name="Andreopoulos B."/>
            <person name="Lipzen A."/>
            <person name="Chen C."/>
            <person name="Yan M."/>
            <person name="Daum C."/>
            <person name="Ng V."/>
            <person name="Clum A."/>
            <person name="Steindorff A."/>
            <person name="Ohm R.A."/>
            <person name="Martin F."/>
            <person name="Silar P."/>
            <person name="Natvig D.O."/>
            <person name="Lalanne C."/>
            <person name="Gautier V."/>
            <person name="Ament-Velasquez S.L."/>
            <person name="Kruys A."/>
            <person name="Hutchinson M.I."/>
            <person name="Powell A.J."/>
            <person name="Barry K."/>
            <person name="Miller A.N."/>
            <person name="Grigoriev I.V."/>
            <person name="Debuchy R."/>
            <person name="Gladieux P."/>
            <person name="Hiltunen Thoren M."/>
            <person name="Johannesson H."/>
        </authorList>
    </citation>
    <scope>NUCLEOTIDE SEQUENCE</scope>
    <source>
        <strain evidence="2">CBS 123565</strain>
    </source>
</reference>
<evidence type="ECO:0000313" key="3">
    <source>
        <dbReference type="Proteomes" id="UP001304895"/>
    </source>
</evidence>
<gene>
    <name evidence="2" type="ORF">BT67DRAFT_156007</name>
</gene>
<dbReference type="Proteomes" id="UP001304895">
    <property type="component" value="Unassembled WGS sequence"/>
</dbReference>
<dbReference type="AlphaFoldDB" id="A0AAN6ZB86"/>
<name>A0AAN6ZB86_9PEZI</name>
<proteinExistence type="predicted"/>
<evidence type="ECO:0000256" key="1">
    <source>
        <dbReference type="SAM" id="SignalP"/>
    </source>
</evidence>
<keyword evidence="1" id="KW-0732">Signal</keyword>
<accession>A0AAN6ZB86</accession>
<sequence length="67" mass="6939">MKFSVAAVLAFAAMAYAYPTVGNNTPAKRQNTADDVEVQAAAMSDASGNVVVFESNKVNKDATAKGI</sequence>
<feature type="signal peptide" evidence="1">
    <location>
        <begin position="1"/>
        <end position="17"/>
    </location>
</feature>
<keyword evidence="3" id="KW-1185">Reference proteome</keyword>
<organism evidence="2 3">
    <name type="scientific">Trichocladium antarcticum</name>
    <dbReference type="NCBI Taxonomy" id="1450529"/>
    <lineage>
        <taxon>Eukaryota</taxon>
        <taxon>Fungi</taxon>
        <taxon>Dikarya</taxon>
        <taxon>Ascomycota</taxon>
        <taxon>Pezizomycotina</taxon>
        <taxon>Sordariomycetes</taxon>
        <taxon>Sordariomycetidae</taxon>
        <taxon>Sordariales</taxon>
        <taxon>Chaetomiaceae</taxon>
        <taxon>Trichocladium</taxon>
    </lineage>
</organism>
<feature type="chain" id="PRO_5043034140" evidence="1">
    <location>
        <begin position="18"/>
        <end position="67"/>
    </location>
</feature>
<protein>
    <submittedName>
        <fullName evidence="2">Uncharacterized protein</fullName>
    </submittedName>
</protein>